<comment type="caution">
    <text evidence="2">The sequence shown here is derived from an EMBL/GenBank/DDBJ whole genome shotgun (WGS) entry which is preliminary data.</text>
</comment>
<reference evidence="2 3" key="1">
    <citation type="submission" date="2018-06" db="EMBL/GenBank/DDBJ databases">
        <title>Comparative genomics reveals the genomic features of Rhizophagus irregularis, R. cerebriforme, R. diaphanum and Gigaspora rosea, and their symbiotic lifestyle signature.</title>
        <authorList>
            <person name="Morin E."/>
            <person name="San Clemente H."/>
            <person name="Chen E.C.H."/>
            <person name="De La Providencia I."/>
            <person name="Hainaut M."/>
            <person name="Kuo A."/>
            <person name="Kohler A."/>
            <person name="Murat C."/>
            <person name="Tang N."/>
            <person name="Roy S."/>
            <person name="Loubradou J."/>
            <person name="Henrissat B."/>
            <person name="Grigoriev I.V."/>
            <person name="Corradi N."/>
            <person name="Roux C."/>
            <person name="Martin F.M."/>
        </authorList>
    </citation>
    <scope>NUCLEOTIDE SEQUENCE [LARGE SCALE GENOMIC DNA]</scope>
    <source>
        <strain evidence="2 3">DAOM 227022</strain>
    </source>
</reference>
<evidence type="ECO:0000259" key="1">
    <source>
        <dbReference type="Pfam" id="PF13274"/>
    </source>
</evidence>
<gene>
    <name evidence="2" type="ORF">C1645_819553</name>
</gene>
<dbReference type="AlphaFoldDB" id="A0A397TAS6"/>
<dbReference type="Pfam" id="PF13274">
    <property type="entry name" value="SocA_Panacea"/>
    <property type="match status" value="1"/>
</dbReference>
<dbReference type="EMBL" id="QKYT01000106">
    <property type="protein sequence ID" value="RIA93357.1"/>
    <property type="molecule type" value="Genomic_DNA"/>
</dbReference>
<proteinExistence type="predicted"/>
<evidence type="ECO:0000313" key="2">
    <source>
        <dbReference type="EMBL" id="RIA93357.1"/>
    </source>
</evidence>
<name>A0A397TAS6_9GLOM</name>
<feature type="domain" description="Antitoxin SocA-like Panacea" evidence="1">
    <location>
        <begin position="53"/>
        <end position="115"/>
    </location>
</feature>
<dbReference type="OrthoDB" id="10554637at2759"/>
<dbReference type="Proteomes" id="UP000265703">
    <property type="component" value="Unassembled WGS sequence"/>
</dbReference>
<accession>A0A397TAS6</accession>
<protein>
    <recommendedName>
        <fullName evidence="1">Antitoxin SocA-like Panacea domain-containing protein</fullName>
    </recommendedName>
</protein>
<dbReference type="InterPro" id="IPR025272">
    <property type="entry name" value="SocA_Panacea"/>
</dbReference>
<evidence type="ECO:0000313" key="3">
    <source>
        <dbReference type="Proteomes" id="UP000265703"/>
    </source>
</evidence>
<keyword evidence="3" id="KW-1185">Reference proteome</keyword>
<organism evidence="2 3">
    <name type="scientific">Glomus cerebriforme</name>
    <dbReference type="NCBI Taxonomy" id="658196"/>
    <lineage>
        <taxon>Eukaryota</taxon>
        <taxon>Fungi</taxon>
        <taxon>Fungi incertae sedis</taxon>
        <taxon>Mucoromycota</taxon>
        <taxon>Glomeromycotina</taxon>
        <taxon>Glomeromycetes</taxon>
        <taxon>Glomerales</taxon>
        <taxon>Glomeraceae</taxon>
        <taxon>Glomus</taxon>
    </lineage>
</organism>
<sequence>MVGNNLNLKPAKYDASSIAKYLLSLDPNREYFENKRAKNEITSATITTGNFRLNQMLYLIQILYYLKYERLLFNDKFYAWENGMVIYSVYTHFSSLYYNVNGKNIKNIEDGRIKTFISKCFNYLKTNSDRVLQEFAFTDPVWTSTWGRSSQPEVNFTDKENIGIYRQCCSR</sequence>